<dbReference type="CDD" id="cd07500">
    <property type="entry name" value="HAD_PSP"/>
    <property type="match status" value="1"/>
</dbReference>
<keyword evidence="17" id="KW-1185">Reference proteome</keyword>
<dbReference type="FunFam" id="3.40.50.1000:FF:000048">
    <property type="entry name" value="Phosphoserine phosphatase"/>
    <property type="match status" value="1"/>
</dbReference>
<dbReference type="Pfam" id="PF00702">
    <property type="entry name" value="Hydrolase"/>
    <property type="match status" value="1"/>
</dbReference>
<dbReference type="AlphaFoldDB" id="A0A4R2SMK7"/>
<dbReference type="UniPathway" id="UPA00135">
    <property type="reaction ID" value="UER00198"/>
</dbReference>
<dbReference type="InterPro" id="IPR041449">
    <property type="entry name" value="SerB_N"/>
</dbReference>
<dbReference type="InterPro" id="IPR036412">
    <property type="entry name" value="HAD-like_sf"/>
</dbReference>
<evidence type="ECO:0000256" key="8">
    <source>
        <dbReference type="ARBA" id="ARBA00022801"/>
    </source>
</evidence>
<dbReference type="EC" id="3.1.3.3" evidence="4"/>
<evidence type="ECO:0000256" key="3">
    <source>
        <dbReference type="ARBA" id="ARBA00009184"/>
    </source>
</evidence>
<evidence type="ECO:0000256" key="7">
    <source>
        <dbReference type="ARBA" id="ARBA00022723"/>
    </source>
</evidence>
<dbReference type="GO" id="GO:0000287">
    <property type="term" value="F:magnesium ion binding"/>
    <property type="evidence" value="ECO:0007669"/>
    <property type="project" value="TreeGrafter"/>
</dbReference>
<feature type="active site" description="Nucleophile" evidence="14">
    <location>
        <position position="80"/>
    </location>
</feature>
<comment type="cofactor">
    <cofactor evidence="1">
        <name>Mg(2+)</name>
        <dbReference type="ChEBI" id="CHEBI:18420"/>
    </cofactor>
</comment>
<protein>
    <recommendedName>
        <fullName evidence="5">Phosphoserine phosphatase</fullName>
        <ecNumber evidence="4">3.1.3.3</ecNumber>
    </recommendedName>
    <alternativeName>
        <fullName evidence="11">O-phosphoserine phosphohydrolase</fullName>
    </alternativeName>
</protein>
<dbReference type="SFLD" id="SFLDS00003">
    <property type="entry name" value="Haloacid_Dehalogenase"/>
    <property type="match status" value="1"/>
</dbReference>
<dbReference type="NCBIfam" id="TIGR01488">
    <property type="entry name" value="HAD-SF-IB"/>
    <property type="match status" value="1"/>
</dbReference>
<dbReference type="Pfam" id="PF18429">
    <property type="entry name" value="DUF5609"/>
    <property type="match status" value="1"/>
</dbReference>
<dbReference type="SFLD" id="SFLDG01137">
    <property type="entry name" value="C1.6.1:_Phosphoserine_Phosphat"/>
    <property type="match status" value="1"/>
</dbReference>
<dbReference type="FunFam" id="1.10.150.210:FF:000001">
    <property type="entry name" value="Phosphoserine phosphatase"/>
    <property type="match status" value="1"/>
</dbReference>
<dbReference type="Gene3D" id="3.30.70.2020">
    <property type="match status" value="1"/>
</dbReference>
<keyword evidence="9" id="KW-0460">Magnesium</keyword>
<dbReference type="SFLD" id="SFLDF00029">
    <property type="entry name" value="phosphoserine_phosphatase"/>
    <property type="match status" value="1"/>
</dbReference>
<keyword evidence="10" id="KW-0718">Serine biosynthesis</keyword>
<evidence type="ECO:0000256" key="4">
    <source>
        <dbReference type="ARBA" id="ARBA00012640"/>
    </source>
</evidence>
<dbReference type="InterPro" id="IPR050582">
    <property type="entry name" value="HAD-like_SerB"/>
</dbReference>
<gene>
    <name evidence="16" type="ORF">EDC44_1329</name>
</gene>
<comment type="pathway">
    <text evidence="2">Amino-acid biosynthesis; L-serine biosynthesis; L-serine from 3-phospho-D-glycerate: step 3/3.</text>
</comment>
<dbReference type="Gene3D" id="3.40.50.1000">
    <property type="entry name" value="HAD superfamily/HAD-like"/>
    <property type="match status" value="1"/>
</dbReference>
<dbReference type="SFLD" id="SFLDG01136">
    <property type="entry name" value="C1.6:_Phosphoserine_Phosphatas"/>
    <property type="match status" value="1"/>
</dbReference>
<evidence type="ECO:0000256" key="2">
    <source>
        <dbReference type="ARBA" id="ARBA00005135"/>
    </source>
</evidence>
<dbReference type="NCBIfam" id="TIGR00338">
    <property type="entry name" value="serB"/>
    <property type="match status" value="1"/>
</dbReference>
<evidence type="ECO:0000259" key="15">
    <source>
        <dbReference type="Pfam" id="PF18429"/>
    </source>
</evidence>
<dbReference type="GO" id="GO:0005737">
    <property type="term" value="C:cytoplasm"/>
    <property type="evidence" value="ECO:0007669"/>
    <property type="project" value="TreeGrafter"/>
</dbReference>
<comment type="catalytic activity">
    <reaction evidence="12">
        <text>O-phospho-L-serine + H2O = L-serine + phosphate</text>
        <dbReference type="Rhea" id="RHEA:21208"/>
        <dbReference type="ChEBI" id="CHEBI:15377"/>
        <dbReference type="ChEBI" id="CHEBI:33384"/>
        <dbReference type="ChEBI" id="CHEBI:43474"/>
        <dbReference type="ChEBI" id="CHEBI:57524"/>
        <dbReference type="EC" id="3.1.3.3"/>
    </reaction>
</comment>
<dbReference type="NCBIfam" id="NF008350">
    <property type="entry name" value="PRK11133.1"/>
    <property type="match status" value="1"/>
</dbReference>
<evidence type="ECO:0000256" key="6">
    <source>
        <dbReference type="ARBA" id="ARBA00022605"/>
    </source>
</evidence>
<dbReference type="SUPFAM" id="SSF56784">
    <property type="entry name" value="HAD-like"/>
    <property type="match status" value="1"/>
</dbReference>
<evidence type="ECO:0000256" key="12">
    <source>
        <dbReference type="ARBA" id="ARBA00048138"/>
    </source>
</evidence>
<evidence type="ECO:0000256" key="5">
    <source>
        <dbReference type="ARBA" id="ARBA00015196"/>
    </source>
</evidence>
<accession>A0A4R2SMK7</accession>
<evidence type="ECO:0000256" key="1">
    <source>
        <dbReference type="ARBA" id="ARBA00001946"/>
    </source>
</evidence>
<feature type="active site" description="Proton donor" evidence="14">
    <location>
        <position position="82"/>
    </location>
</feature>
<dbReference type="GO" id="GO:0036424">
    <property type="term" value="F:L-phosphoserine phosphatase activity"/>
    <property type="evidence" value="ECO:0007669"/>
    <property type="project" value="InterPro"/>
</dbReference>
<evidence type="ECO:0000313" key="17">
    <source>
        <dbReference type="Proteomes" id="UP000295763"/>
    </source>
</evidence>
<comment type="similarity">
    <text evidence="3">Belongs to the HAD-like hydrolase superfamily. SerB family.</text>
</comment>
<keyword evidence="8" id="KW-0378">Hydrolase</keyword>
<feature type="domain" description="Phosphoserine phosphatase N-terminal" evidence="15">
    <location>
        <begin position="4"/>
        <end position="62"/>
    </location>
</feature>
<dbReference type="GO" id="GO:0006564">
    <property type="term" value="P:L-serine biosynthetic process"/>
    <property type="evidence" value="ECO:0007669"/>
    <property type="project" value="UniProtKB-KW"/>
</dbReference>
<dbReference type="InterPro" id="IPR023214">
    <property type="entry name" value="HAD_sf"/>
</dbReference>
<evidence type="ECO:0000256" key="11">
    <source>
        <dbReference type="ARBA" id="ARBA00031693"/>
    </source>
</evidence>
<name>A0A4R2SMK7_9PAST</name>
<dbReference type="EMBL" id="SLYB01000032">
    <property type="protein sequence ID" value="TCP91269.1"/>
    <property type="molecule type" value="Genomic_DNA"/>
</dbReference>
<evidence type="ECO:0000313" key="16">
    <source>
        <dbReference type="EMBL" id="TCP91269.1"/>
    </source>
</evidence>
<reference evidence="16 17" key="1">
    <citation type="submission" date="2019-03" db="EMBL/GenBank/DDBJ databases">
        <title>Genomic Encyclopedia of Type Strains, Phase IV (KMG-IV): sequencing the most valuable type-strain genomes for metagenomic binning, comparative biology and taxonomic classification.</title>
        <authorList>
            <person name="Goeker M."/>
        </authorList>
    </citation>
    <scope>NUCLEOTIDE SEQUENCE [LARGE SCALE GENOMIC DNA]</scope>
    <source>
        <strain evidence="16 17">DSM 28404</strain>
    </source>
</reference>
<evidence type="ECO:0000256" key="14">
    <source>
        <dbReference type="PIRSR" id="PIRSR604469-1"/>
    </source>
</evidence>
<proteinExistence type="inferred from homology"/>
<dbReference type="Proteomes" id="UP000295763">
    <property type="component" value="Unassembled WGS sequence"/>
</dbReference>
<dbReference type="PANTHER" id="PTHR43344:SF2">
    <property type="entry name" value="PHOSPHOSERINE PHOSPHATASE"/>
    <property type="match status" value="1"/>
</dbReference>
<dbReference type="PANTHER" id="PTHR43344">
    <property type="entry name" value="PHOSPHOSERINE PHOSPHATASE"/>
    <property type="match status" value="1"/>
</dbReference>
<evidence type="ECO:0000256" key="13">
    <source>
        <dbReference type="ARBA" id="ARBA00048523"/>
    </source>
</evidence>
<evidence type="ECO:0000256" key="9">
    <source>
        <dbReference type="ARBA" id="ARBA00022842"/>
    </source>
</evidence>
<dbReference type="Gene3D" id="1.10.150.210">
    <property type="entry name" value="Phosphoserine phosphatase, domain 2"/>
    <property type="match status" value="1"/>
</dbReference>
<comment type="caution">
    <text evidence="16">The sequence shown here is derived from an EMBL/GenBank/DDBJ whole genome shotgun (WGS) entry which is preliminary data.</text>
</comment>
<evidence type="ECO:0000256" key="10">
    <source>
        <dbReference type="ARBA" id="ARBA00023299"/>
    </source>
</evidence>
<organism evidence="16 17">
    <name type="scientific">Cricetibacter osteomyelitidis</name>
    <dbReference type="NCBI Taxonomy" id="1521931"/>
    <lineage>
        <taxon>Bacteria</taxon>
        <taxon>Pseudomonadati</taxon>
        <taxon>Pseudomonadota</taxon>
        <taxon>Gammaproteobacteria</taxon>
        <taxon>Pasteurellales</taxon>
        <taxon>Pasteurellaceae</taxon>
        <taxon>Cricetibacter</taxon>
    </lineage>
</organism>
<dbReference type="InterPro" id="IPR004469">
    <property type="entry name" value="PSP"/>
</dbReference>
<keyword evidence="7" id="KW-0479">Metal-binding</keyword>
<sequence length="288" mass="32074">MFFILYGSSLNQTKLDQFEAKCGQKFDRFDTWQVISNIVILLKGEYRAEFVEFSHSLNLDIALLDEIEARLSQPGLLIMDMDSTAIQIECIDEIAKLAGTGELVSAITERAMQGELDFEQSLRQRVGTLKNAPENILQQVREKLPLMDGLQETIAELQRHGWKTAIASGGFTYFADYLKDLLKLDYAVSNRFEIIDGVLTGNVLGDVIDAKYKASTLLKLAQKFNIERKNIVAIGDGANDLAMIFEAGVGVAYHAKPIVRAKAPFCVNYADLTALLCILTAKDRLLNN</sequence>
<comment type="catalytic activity">
    <reaction evidence="13">
        <text>O-phospho-D-serine + H2O = D-serine + phosphate</text>
        <dbReference type="Rhea" id="RHEA:24873"/>
        <dbReference type="ChEBI" id="CHEBI:15377"/>
        <dbReference type="ChEBI" id="CHEBI:35247"/>
        <dbReference type="ChEBI" id="CHEBI:43474"/>
        <dbReference type="ChEBI" id="CHEBI:58680"/>
        <dbReference type="EC" id="3.1.3.3"/>
    </reaction>
</comment>
<dbReference type="OrthoDB" id="9792539at2"/>
<keyword evidence="6" id="KW-0028">Amino-acid biosynthesis</keyword>